<dbReference type="Proteomes" id="UP000567067">
    <property type="component" value="Unassembled WGS sequence"/>
</dbReference>
<dbReference type="GO" id="GO:0016787">
    <property type="term" value="F:hydrolase activity"/>
    <property type="evidence" value="ECO:0007669"/>
    <property type="project" value="UniProtKB-KW"/>
</dbReference>
<dbReference type="AlphaFoldDB" id="A0A7W3XQN4"/>
<gene>
    <name evidence="1" type="ORF">FHR92_001140</name>
</gene>
<comment type="caution">
    <text evidence="1">The sequence shown here is derived from an EMBL/GenBank/DDBJ whole genome shotgun (WGS) entry which is preliminary data.</text>
</comment>
<sequence length="46" mass="5213">MLFSVISQNSPIFYMLDANSVFGTIVEAIRLQSHRPDTPVLYLQSL</sequence>
<organism evidence="1 2">
    <name type="scientific">Fontibacillus solani</name>
    <dbReference type="NCBI Taxonomy" id="1572857"/>
    <lineage>
        <taxon>Bacteria</taxon>
        <taxon>Bacillati</taxon>
        <taxon>Bacillota</taxon>
        <taxon>Bacilli</taxon>
        <taxon>Bacillales</taxon>
        <taxon>Paenibacillaceae</taxon>
        <taxon>Fontibacillus</taxon>
    </lineage>
</organism>
<keyword evidence="2" id="KW-1185">Reference proteome</keyword>
<name>A0A7W3XQN4_9BACL</name>
<proteinExistence type="predicted"/>
<dbReference type="EMBL" id="JACJIP010000005">
    <property type="protein sequence ID" value="MBA9084679.1"/>
    <property type="molecule type" value="Genomic_DNA"/>
</dbReference>
<keyword evidence="1" id="KW-0378">Hydrolase</keyword>
<evidence type="ECO:0000313" key="1">
    <source>
        <dbReference type="EMBL" id="MBA9084679.1"/>
    </source>
</evidence>
<accession>A0A7W3XQN4</accession>
<evidence type="ECO:0000313" key="2">
    <source>
        <dbReference type="Proteomes" id="UP000567067"/>
    </source>
</evidence>
<protein>
    <submittedName>
        <fullName evidence="1">Putative alpha/beta superfamily hydrolase</fullName>
    </submittedName>
</protein>
<reference evidence="1 2" key="1">
    <citation type="submission" date="2020-08" db="EMBL/GenBank/DDBJ databases">
        <title>Genomic Encyclopedia of Type Strains, Phase III (KMG-III): the genomes of soil and plant-associated and newly described type strains.</title>
        <authorList>
            <person name="Whitman W."/>
        </authorList>
    </citation>
    <scope>NUCLEOTIDE SEQUENCE [LARGE SCALE GENOMIC DNA]</scope>
    <source>
        <strain evidence="1 2">CECT 8693</strain>
    </source>
</reference>